<evidence type="ECO:0000313" key="1">
    <source>
        <dbReference type="EMBL" id="MCU6761512.1"/>
    </source>
</evidence>
<organism evidence="1 2">
    <name type="scientific">Brotonthovivens ammoniilytica</name>
    <dbReference type="NCBI Taxonomy" id="2981725"/>
    <lineage>
        <taxon>Bacteria</taxon>
        <taxon>Bacillati</taxon>
        <taxon>Bacillota</taxon>
        <taxon>Clostridia</taxon>
        <taxon>Lachnospirales</taxon>
        <taxon>Lachnospiraceae</taxon>
        <taxon>Brotonthovivens</taxon>
    </lineage>
</organism>
<dbReference type="Pfam" id="PF19842">
    <property type="entry name" value="YqeC"/>
    <property type="match status" value="1"/>
</dbReference>
<keyword evidence="2" id="KW-1185">Reference proteome</keyword>
<accession>A0ABT2TH45</accession>
<sequence length="239" mass="27143">MESKNIIAFAGAGGKTSTIYACAEKYLQKQKKVLIMTTTKMGTPRQKELFTASADETAVKDVLNRYGICVTGRLVQPEKISAWPDAVMRRLARLADVVLIEADGAKMKSLKVPADYEPVIPDWCGSLVVLLGLSKMGLLCGDEVHRYQLMFSQEEQITPETYERIFLEGYGPKICQAQDLAAWRRRCCFVLNQADCKEQAEIGEHIFMKMKKKADFPFSYCVISLHKKIFWKADYEYEL</sequence>
<protein>
    <submittedName>
        <fullName evidence="1">Selenium cofactor biosynthesis protein YqeC</fullName>
    </submittedName>
</protein>
<name>A0ABT2TH45_9FIRM</name>
<dbReference type="Proteomes" id="UP001652442">
    <property type="component" value="Unassembled WGS sequence"/>
</dbReference>
<dbReference type="InterPro" id="IPR017587">
    <property type="entry name" value="YqeC"/>
</dbReference>
<comment type="caution">
    <text evidence="1">The sequence shown here is derived from an EMBL/GenBank/DDBJ whole genome shotgun (WGS) entry which is preliminary data.</text>
</comment>
<dbReference type="EMBL" id="JAOQJQ010000001">
    <property type="protein sequence ID" value="MCU6761512.1"/>
    <property type="molecule type" value="Genomic_DNA"/>
</dbReference>
<reference evidence="1 2" key="1">
    <citation type="journal article" date="2021" name="ISME Commun">
        <title>Automated analysis of genomic sequences facilitates high-throughput and comprehensive description of bacteria.</title>
        <authorList>
            <person name="Hitch T.C.A."/>
        </authorList>
    </citation>
    <scope>NUCLEOTIDE SEQUENCE [LARGE SCALE GENOMIC DNA]</scope>
    <source>
        <strain evidence="1 2">Sanger_109</strain>
    </source>
</reference>
<gene>
    <name evidence="1" type="primary">yqeC</name>
    <name evidence="1" type="ORF">OCV88_04045</name>
</gene>
<dbReference type="NCBIfam" id="TIGR03172">
    <property type="entry name" value="selenium cofactor biosynthesis protein YqeC"/>
    <property type="match status" value="1"/>
</dbReference>
<dbReference type="RefSeq" id="WP_158424308.1">
    <property type="nucleotide sequence ID" value="NZ_JAOQJQ010000001.1"/>
</dbReference>
<proteinExistence type="predicted"/>
<evidence type="ECO:0000313" key="2">
    <source>
        <dbReference type="Proteomes" id="UP001652442"/>
    </source>
</evidence>